<dbReference type="InterPro" id="IPR040601">
    <property type="entry name" value="Trm5a/b_N"/>
</dbReference>
<comment type="similarity">
    <text evidence="5">Belongs to the class I-like SAM-binding methyltransferase superfamily. TRM5/TYW2 family.</text>
</comment>
<comment type="subcellular location">
    <subcellularLocation>
        <location evidence="5">Cytoplasm</location>
    </subcellularLocation>
</comment>
<dbReference type="KEGG" id="afu:AF_1973"/>
<evidence type="ECO:0000256" key="1">
    <source>
        <dbReference type="ARBA" id="ARBA00022603"/>
    </source>
</evidence>
<comment type="caution">
    <text evidence="5">Lacks conserved residue(s) required for the propagation of feature annotation.</text>
</comment>
<dbReference type="PhylomeDB" id="O28306"/>
<keyword evidence="1" id="KW-0489">Methyltransferase</keyword>
<dbReference type="HAMAP" id="MF_01922">
    <property type="entry name" value="TYW2_archaea"/>
    <property type="match status" value="1"/>
</dbReference>
<evidence type="ECO:0000256" key="3">
    <source>
        <dbReference type="ARBA" id="ARBA00022691"/>
    </source>
</evidence>
<feature type="binding site" evidence="5">
    <location>
        <position position="171"/>
    </location>
    <ligand>
        <name>S-adenosyl-L-methionine</name>
        <dbReference type="ChEBI" id="CHEBI:59789"/>
    </ligand>
</feature>
<dbReference type="GO" id="GO:0102522">
    <property type="term" value="F:tRNA 4-demethylwyosine alpha-amino-alpha-carboxypropyltransferase activity"/>
    <property type="evidence" value="ECO:0007669"/>
    <property type="project" value="UniProtKB-EC"/>
</dbReference>
<sequence length="336" mass="38113">MANSSPCMKAVRVPKSEAEQVRRLAEKLGVKDKSRRITATGDYVEIPIIDSAESFFKGYTIVEQDNPVFSRKRSLREILRGKVPEELIPTNYKVIGDIVVVKLDERAREYAKVIGEALMQINPCKAVWCDYGRYGMKRKPRMELIAGEGSVTEHRENGCRFRIDVAKVMFSLGNQAERMRIARLVEDGEVVVDMFAGIGYFSIPIAVHSKARRIYSIEINPESYKLLLENIKLNDVGNIVPILGDSQFVTPEGVADRVVMGHIYCHDYLHTAIRALKERGVVHYHEATPEAVIDRPVRRVEKACRKMGKKCRILGFKKVKNYSPGVYHVVVDAEVY</sequence>
<dbReference type="EnsemblBacteria" id="AAB89282">
    <property type="protein sequence ID" value="AAB89282"/>
    <property type="gene ID" value="AF_1973"/>
</dbReference>
<dbReference type="STRING" id="224325.AF_1973"/>
<keyword evidence="2 5" id="KW-0808">Transferase</keyword>
<dbReference type="eggNOG" id="arCOG10124">
    <property type="taxonomic scope" value="Archaea"/>
</dbReference>
<dbReference type="GO" id="GO:0008175">
    <property type="term" value="F:tRNA methyltransferase activity"/>
    <property type="evidence" value="ECO:0007669"/>
    <property type="project" value="TreeGrafter"/>
</dbReference>
<dbReference type="PROSITE" id="PS51684">
    <property type="entry name" value="SAM_MT_TRM5_TYW2"/>
    <property type="match status" value="1"/>
</dbReference>
<evidence type="ECO:0000256" key="4">
    <source>
        <dbReference type="ARBA" id="ARBA00022694"/>
    </source>
</evidence>
<dbReference type="Pfam" id="PF02475">
    <property type="entry name" value="TRM5-TYW2_MTfase"/>
    <property type="match status" value="1"/>
</dbReference>
<dbReference type="InterPro" id="IPR029063">
    <property type="entry name" value="SAM-dependent_MTases_sf"/>
</dbReference>
<comment type="function">
    <text evidence="5">S-adenosyl-L-methionine-dependent transferase that acts as a component of the wyosine derivatives biosynthesis pathway. Catalyzes the transfer of the alpha-amino-alpha-carboxypropyl (acp) group from S-adenosyl-L-methionine to 4-demethylwyosine (imG-14), forming 7-aminocarboxypropyl-demethylwyosine (wybutosine-86) at position 37 of tRNA(Phe).</text>
</comment>
<dbReference type="InterPro" id="IPR030867">
    <property type="entry name" value="TYW2_archaea"/>
</dbReference>
<dbReference type="FunFam" id="3.40.50.150:FF:000131">
    <property type="entry name" value="tRNA wybutosine-synthesizing protein 2/3/4"/>
    <property type="match status" value="1"/>
</dbReference>
<dbReference type="EMBL" id="AE000782">
    <property type="protein sequence ID" value="AAB89282.1"/>
    <property type="molecule type" value="Genomic_DNA"/>
</dbReference>
<evidence type="ECO:0000256" key="5">
    <source>
        <dbReference type="HAMAP-Rule" id="MF_01922"/>
    </source>
</evidence>
<dbReference type="HOGENOM" id="CLU_022610_0_2_2"/>
<protein>
    <recommendedName>
        <fullName evidence="5">tRNA(Phe) (4-demethylwyosine(37)-C(7)) aminocarboxypropyltransferase</fullName>
        <ecNumber evidence="5">2.5.1.114</ecNumber>
    </recommendedName>
    <alternativeName>
        <fullName evidence="5">tRNA wyosine derivatives biosynthesis protein Taw2</fullName>
    </alternativeName>
</protein>
<evidence type="ECO:0000313" key="8">
    <source>
        <dbReference type="Proteomes" id="UP000002199"/>
    </source>
</evidence>
<dbReference type="InterPro" id="IPR056744">
    <property type="entry name" value="TRM5/TYW2-like_N"/>
</dbReference>
<organism evidence="7 8">
    <name type="scientific">Archaeoglobus fulgidus (strain ATCC 49558 / DSM 4304 / JCM 9628 / NBRC 100126 / VC-16)</name>
    <dbReference type="NCBI Taxonomy" id="224325"/>
    <lineage>
        <taxon>Archaea</taxon>
        <taxon>Methanobacteriati</taxon>
        <taxon>Methanobacteriota</taxon>
        <taxon>Archaeoglobi</taxon>
        <taxon>Archaeoglobales</taxon>
        <taxon>Archaeoglobaceae</taxon>
        <taxon>Archaeoglobus</taxon>
    </lineage>
</organism>
<feature type="binding site" evidence="5">
    <location>
        <position position="218"/>
    </location>
    <ligand>
        <name>S-adenosyl-L-methionine</name>
        <dbReference type="ChEBI" id="CHEBI:59789"/>
    </ligand>
</feature>
<feature type="domain" description="SAM-dependent methyltransferase TRM5/TYW2-type" evidence="6">
    <location>
        <begin position="92"/>
        <end position="336"/>
    </location>
</feature>
<dbReference type="EC" id="2.5.1.114" evidence="5"/>
<dbReference type="InterPro" id="IPR030382">
    <property type="entry name" value="MeTrfase_TRM5/TYW2"/>
</dbReference>
<dbReference type="PIR" id="D69496">
    <property type="entry name" value="D69496"/>
</dbReference>
<accession>O28306</accession>
<gene>
    <name evidence="5" type="primary">taw2</name>
    <name evidence="7" type="ordered locus">AF_1973</name>
</gene>
<dbReference type="PaxDb" id="224325-AF_1973"/>
<dbReference type="GO" id="GO:0030488">
    <property type="term" value="P:tRNA methylation"/>
    <property type="evidence" value="ECO:0007669"/>
    <property type="project" value="TreeGrafter"/>
</dbReference>
<name>O28306_ARCFU</name>
<dbReference type="InterPro" id="IPR056743">
    <property type="entry name" value="TRM5-TYW2-like_MTfase"/>
</dbReference>
<keyword evidence="4 5" id="KW-0819">tRNA processing</keyword>
<dbReference type="Gene3D" id="3.30.300.110">
    <property type="entry name" value="Met-10+ protein-like domains"/>
    <property type="match status" value="1"/>
</dbReference>
<dbReference type="Gene3D" id="3.40.50.150">
    <property type="entry name" value="Vaccinia Virus protein VP39"/>
    <property type="match status" value="1"/>
</dbReference>
<dbReference type="PANTHER" id="PTHR23245">
    <property type="entry name" value="TRNA METHYLTRANSFERASE"/>
    <property type="match status" value="1"/>
</dbReference>
<dbReference type="CDD" id="cd02440">
    <property type="entry name" value="AdoMet_MTases"/>
    <property type="match status" value="1"/>
</dbReference>
<feature type="binding site" evidence="5">
    <location>
        <position position="178"/>
    </location>
    <ligand>
        <name>S-adenosyl-L-methionine</name>
        <dbReference type="ChEBI" id="CHEBI:59789"/>
    </ligand>
</feature>
<dbReference type="GO" id="GO:0005737">
    <property type="term" value="C:cytoplasm"/>
    <property type="evidence" value="ECO:0007669"/>
    <property type="project" value="UniProtKB-SubCell"/>
</dbReference>
<reference evidence="7 8" key="1">
    <citation type="journal article" date="1997" name="Nature">
        <title>The complete genome sequence of the hyperthermophilic, sulphate-reducing archaeon Archaeoglobus fulgidus.</title>
        <authorList>
            <person name="Klenk H.P."/>
            <person name="Clayton R.A."/>
            <person name="Tomb J."/>
            <person name="White O."/>
            <person name="Nelson K.E."/>
            <person name="Ketchum K.A."/>
            <person name="Dodson R.J."/>
            <person name="Gwinn M."/>
            <person name="Hickey E.K."/>
            <person name="Peterson J.D."/>
            <person name="Richardson D.L."/>
            <person name="Kerlavage A.R."/>
            <person name="Graham D.E."/>
            <person name="Kyrpides N.C."/>
            <person name="Fleischmann R.D."/>
            <person name="Quackenbush J."/>
            <person name="Lee N.H."/>
            <person name="Sutton G.G."/>
            <person name="Gill S."/>
            <person name="Kirkness E.F."/>
            <person name="Dougherty B.A."/>
            <person name="McKenney K."/>
            <person name="Adams M.D."/>
            <person name="Loftus B."/>
            <person name="Peterson S."/>
            <person name="Reich C.I."/>
            <person name="McNeil L.K."/>
            <person name="Badger J.H."/>
            <person name="Glodek A."/>
            <person name="Zhou L."/>
            <person name="Overbeek R."/>
            <person name="Gocayne J.D."/>
            <person name="Weidman J.F."/>
            <person name="McDonald L."/>
            <person name="Utterback T."/>
            <person name="Cotton M.D."/>
            <person name="Spriggs T."/>
            <person name="Artiach P."/>
            <person name="Kaine B.P."/>
            <person name="Sykes S.M."/>
            <person name="Sadow P.W."/>
            <person name="D'Andrea K.P."/>
            <person name="Bowman C."/>
            <person name="Fujii C."/>
            <person name="Garland S.A."/>
            <person name="Mason T.M."/>
            <person name="Olsen G.J."/>
            <person name="Fraser C.M."/>
            <person name="Smith H.O."/>
            <person name="Woese C.R."/>
            <person name="Venter J.C."/>
        </authorList>
    </citation>
    <scope>NUCLEOTIDE SEQUENCE [LARGE SCALE GENOMIC DNA]</scope>
    <source>
        <strain evidence="8">ATCC 49558 / DSM 4304 / JCM 9628 / NBRC 100126 / VC-16</strain>
    </source>
</reference>
<dbReference type="Proteomes" id="UP000002199">
    <property type="component" value="Chromosome"/>
</dbReference>
<keyword evidence="5" id="KW-0963">Cytoplasm</keyword>
<evidence type="ECO:0000256" key="2">
    <source>
        <dbReference type="ARBA" id="ARBA00022679"/>
    </source>
</evidence>
<dbReference type="Gene3D" id="3.30.70.2580">
    <property type="match status" value="1"/>
</dbReference>
<proteinExistence type="inferred from homology"/>
<comment type="catalytic activity">
    <reaction evidence="5">
        <text>4-demethylwyosine(37) in tRNA(Phe) + S-adenosyl-L-methionine = 4-demethyl-7-[(3S)-3-amino-3-carboxypropyl]wyosine(37) in tRNA(Phe) + S-methyl-5'-thioadenosine + H(+)</text>
        <dbReference type="Rhea" id="RHEA:36355"/>
        <dbReference type="Rhea" id="RHEA-COMP:10164"/>
        <dbReference type="Rhea" id="RHEA-COMP:10378"/>
        <dbReference type="ChEBI" id="CHEBI:15378"/>
        <dbReference type="ChEBI" id="CHEBI:17509"/>
        <dbReference type="ChEBI" id="CHEBI:59789"/>
        <dbReference type="ChEBI" id="CHEBI:64315"/>
        <dbReference type="ChEBI" id="CHEBI:73550"/>
        <dbReference type="EC" id="2.5.1.114"/>
    </reaction>
</comment>
<dbReference type="AlphaFoldDB" id="O28306"/>
<dbReference type="Pfam" id="PF18093">
    <property type="entry name" value="Trm5_N"/>
    <property type="match status" value="1"/>
</dbReference>
<dbReference type="Pfam" id="PF25133">
    <property type="entry name" value="TYW2_N_2"/>
    <property type="match status" value="1"/>
</dbReference>
<keyword evidence="8" id="KW-1185">Reference proteome</keyword>
<evidence type="ECO:0000259" key="6">
    <source>
        <dbReference type="PROSITE" id="PS51684"/>
    </source>
</evidence>
<evidence type="ECO:0000313" key="7">
    <source>
        <dbReference type="EMBL" id="AAB89282.1"/>
    </source>
</evidence>
<keyword evidence="3 5" id="KW-0949">S-adenosyl-L-methionine</keyword>
<dbReference type="SUPFAM" id="SSF53335">
    <property type="entry name" value="S-adenosyl-L-methionine-dependent methyltransferases"/>
    <property type="match status" value="1"/>
</dbReference>